<evidence type="ECO:0000313" key="1">
    <source>
        <dbReference type="EMBL" id="JAD54561.1"/>
    </source>
</evidence>
<proteinExistence type="predicted"/>
<sequence>MRAQSTLTSEDETNMLTS</sequence>
<accession>A0A0A9ATX0</accession>
<dbReference type="AlphaFoldDB" id="A0A0A9ATX0"/>
<organism evidence="1">
    <name type="scientific">Arundo donax</name>
    <name type="common">Giant reed</name>
    <name type="synonym">Donax arundinaceus</name>
    <dbReference type="NCBI Taxonomy" id="35708"/>
    <lineage>
        <taxon>Eukaryota</taxon>
        <taxon>Viridiplantae</taxon>
        <taxon>Streptophyta</taxon>
        <taxon>Embryophyta</taxon>
        <taxon>Tracheophyta</taxon>
        <taxon>Spermatophyta</taxon>
        <taxon>Magnoliopsida</taxon>
        <taxon>Liliopsida</taxon>
        <taxon>Poales</taxon>
        <taxon>Poaceae</taxon>
        <taxon>PACMAD clade</taxon>
        <taxon>Arundinoideae</taxon>
        <taxon>Arundineae</taxon>
        <taxon>Arundo</taxon>
    </lineage>
</organism>
<reference evidence="1" key="1">
    <citation type="submission" date="2014-09" db="EMBL/GenBank/DDBJ databases">
        <authorList>
            <person name="Magalhaes I.L.F."/>
            <person name="Oliveira U."/>
            <person name="Santos F.R."/>
            <person name="Vidigal T.H.D.A."/>
            <person name="Brescovit A.D."/>
            <person name="Santos A.J."/>
        </authorList>
    </citation>
    <scope>NUCLEOTIDE SEQUENCE</scope>
    <source>
        <tissue evidence="1">Shoot tissue taken approximately 20 cm above the soil surface</tissue>
    </source>
</reference>
<dbReference type="EMBL" id="GBRH01243334">
    <property type="protein sequence ID" value="JAD54561.1"/>
    <property type="molecule type" value="Transcribed_RNA"/>
</dbReference>
<reference evidence="1" key="2">
    <citation type="journal article" date="2015" name="Data Brief">
        <title>Shoot transcriptome of the giant reed, Arundo donax.</title>
        <authorList>
            <person name="Barrero R.A."/>
            <person name="Guerrero F.D."/>
            <person name="Moolhuijzen P."/>
            <person name="Goolsby J.A."/>
            <person name="Tidwell J."/>
            <person name="Bellgard S.E."/>
            <person name="Bellgard M.I."/>
        </authorList>
    </citation>
    <scope>NUCLEOTIDE SEQUENCE</scope>
    <source>
        <tissue evidence="1">Shoot tissue taken approximately 20 cm above the soil surface</tissue>
    </source>
</reference>
<name>A0A0A9ATX0_ARUDO</name>
<protein>
    <submittedName>
        <fullName evidence="1">Uncharacterized protein</fullName>
    </submittedName>
</protein>